<accession>A0ABU6Q6V1</accession>
<sequence>MALNKASEVVRTHEGVRSSQSEDSELESLESELKQMAHKILEYRSTLPDQLKSTLLSILDAQRPLIPHAAYHASTPQGALDQNIYVSEGSLAPKDPETAKKVKLLNEKITHNCSTMPVVLNRMKYCIARIEKLDSYNAGVIHPAFKRKKTG</sequence>
<proteinExistence type="predicted"/>
<keyword evidence="3" id="KW-1185">Reference proteome</keyword>
<dbReference type="EMBL" id="JASCZI010000028">
    <property type="protein sequence ID" value="MED6107173.1"/>
    <property type="molecule type" value="Genomic_DNA"/>
</dbReference>
<organism evidence="2 3">
    <name type="scientific">Stylosanthes scabra</name>
    <dbReference type="NCBI Taxonomy" id="79078"/>
    <lineage>
        <taxon>Eukaryota</taxon>
        <taxon>Viridiplantae</taxon>
        <taxon>Streptophyta</taxon>
        <taxon>Embryophyta</taxon>
        <taxon>Tracheophyta</taxon>
        <taxon>Spermatophyta</taxon>
        <taxon>Magnoliopsida</taxon>
        <taxon>eudicotyledons</taxon>
        <taxon>Gunneridae</taxon>
        <taxon>Pentapetalae</taxon>
        <taxon>rosids</taxon>
        <taxon>fabids</taxon>
        <taxon>Fabales</taxon>
        <taxon>Fabaceae</taxon>
        <taxon>Papilionoideae</taxon>
        <taxon>50 kb inversion clade</taxon>
        <taxon>dalbergioids sensu lato</taxon>
        <taxon>Dalbergieae</taxon>
        <taxon>Pterocarpus clade</taxon>
        <taxon>Stylosanthes</taxon>
    </lineage>
</organism>
<protein>
    <submittedName>
        <fullName evidence="2">Uncharacterized protein</fullName>
    </submittedName>
</protein>
<gene>
    <name evidence="2" type="ORF">PIB30_011440</name>
</gene>
<dbReference type="Proteomes" id="UP001341840">
    <property type="component" value="Unassembled WGS sequence"/>
</dbReference>
<dbReference type="PANTHER" id="PTHR36045">
    <property type="entry name" value="OS04G0558500 PROTEIN"/>
    <property type="match status" value="1"/>
</dbReference>
<name>A0ABU6Q6V1_9FABA</name>
<comment type="caution">
    <text evidence="2">The sequence shown here is derived from an EMBL/GenBank/DDBJ whole genome shotgun (WGS) entry which is preliminary data.</text>
</comment>
<reference evidence="2 3" key="1">
    <citation type="journal article" date="2023" name="Plants (Basel)">
        <title>Bridging the Gap: Combining Genomics and Transcriptomics Approaches to Understand Stylosanthes scabra, an Orphan Legume from the Brazilian Caatinga.</title>
        <authorList>
            <person name="Ferreira-Neto J.R.C."/>
            <person name="da Silva M.D."/>
            <person name="Binneck E."/>
            <person name="de Melo N.F."/>
            <person name="da Silva R.H."/>
            <person name="de Melo A.L.T.M."/>
            <person name="Pandolfi V."/>
            <person name="Bustamante F.O."/>
            <person name="Brasileiro-Vidal A.C."/>
            <person name="Benko-Iseppon A.M."/>
        </authorList>
    </citation>
    <scope>NUCLEOTIDE SEQUENCE [LARGE SCALE GENOMIC DNA]</scope>
    <source>
        <tissue evidence="2">Leaves</tissue>
    </source>
</reference>
<evidence type="ECO:0000313" key="2">
    <source>
        <dbReference type="EMBL" id="MED6107173.1"/>
    </source>
</evidence>
<evidence type="ECO:0000256" key="1">
    <source>
        <dbReference type="SAM" id="MobiDB-lite"/>
    </source>
</evidence>
<dbReference type="PANTHER" id="PTHR36045:SF2">
    <property type="entry name" value="OS04G0558500 PROTEIN"/>
    <property type="match status" value="1"/>
</dbReference>
<evidence type="ECO:0000313" key="3">
    <source>
        <dbReference type="Proteomes" id="UP001341840"/>
    </source>
</evidence>
<feature type="region of interest" description="Disordered" evidence="1">
    <location>
        <begin position="1"/>
        <end position="27"/>
    </location>
</feature>